<evidence type="ECO:0000256" key="9">
    <source>
        <dbReference type="ARBA" id="ARBA00023204"/>
    </source>
</evidence>
<evidence type="ECO:0000313" key="16">
    <source>
        <dbReference type="EMBL" id="QFQ01882.1"/>
    </source>
</evidence>
<evidence type="ECO:0000256" key="8">
    <source>
        <dbReference type="ARBA" id="ARBA00023125"/>
    </source>
</evidence>
<keyword evidence="6 16" id="KW-0378">Hydrolase</keyword>
<feature type="domain" description="Formamidopyrimidine-DNA glycosylase catalytic" evidence="15">
    <location>
        <begin position="2"/>
        <end position="122"/>
    </location>
</feature>
<dbReference type="GO" id="GO:0003684">
    <property type="term" value="F:damaged DNA binding"/>
    <property type="evidence" value="ECO:0007669"/>
    <property type="project" value="InterPro"/>
</dbReference>
<dbReference type="PROSITE" id="PS51068">
    <property type="entry name" value="FPG_CAT"/>
    <property type="match status" value="1"/>
</dbReference>
<dbReference type="InterPro" id="IPR015886">
    <property type="entry name" value="H2TH_FPG"/>
</dbReference>
<keyword evidence="4" id="KW-0227">DNA damage</keyword>
<dbReference type="Gene3D" id="3.20.190.10">
    <property type="entry name" value="MutM-like, N-terminal"/>
    <property type="match status" value="1"/>
</dbReference>
<dbReference type="PANTHER" id="PTHR42697">
    <property type="entry name" value="ENDONUCLEASE 8"/>
    <property type="match status" value="1"/>
</dbReference>
<evidence type="ECO:0000256" key="1">
    <source>
        <dbReference type="ARBA" id="ARBA00009409"/>
    </source>
</evidence>
<dbReference type="Pfam" id="PF01149">
    <property type="entry name" value="Fapy_DNA_glyco"/>
    <property type="match status" value="1"/>
</dbReference>
<dbReference type="SUPFAM" id="SSF57716">
    <property type="entry name" value="Glucocorticoid receptor-like (DNA-binding domain)"/>
    <property type="match status" value="1"/>
</dbReference>
<keyword evidence="16" id="KW-0540">Nuclease</keyword>
<keyword evidence="10" id="KW-0456">Lyase</keyword>
<dbReference type="OrthoDB" id="9800855at2"/>
<dbReference type="CDD" id="cd08971">
    <property type="entry name" value="AcNei2_N"/>
    <property type="match status" value="1"/>
</dbReference>
<keyword evidence="16" id="KW-0255">Endonuclease</keyword>
<dbReference type="Proteomes" id="UP000326711">
    <property type="component" value="Chromosome"/>
</dbReference>
<dbReference type="Pfam" id="PF06831">
    <property type="entry name" value="H2TH"/>
    <property type="match status" value="1"/>
</dbReference>
<keyword evidence="11" id="KW-0511">Multifunctional enzyme</keyword>
<dbReference type="InterPro" id="IPR000214">
    <property type="entry name" value="Znf_DNA_glyclase/AP_lyase"/>
</dbReference>
<evidence type="ECO:0000256" key="3">
    <source>
        <dbReference type="ARBA" id="ARBA00022723"/>
    </source>
</evidence>
<accession>A0A5J6Z6N1</accession>
<evidence type="ECO:0000256" key="7">
    <source>
        <dbReference type="ARBA" id="ARBA00022833"/>
    </source>
</evidence>
<feature type="domain" description="FPG-type" evidence="14">
    <location>
        <begin position="253"/>
        <end position="302"/>
    </location>
</feature>
<keyword evidence="7" id="KW-0862">Zinc</keyword>
<evidence type="ECO:0000256" key="5">
    <source>
        <dbReference type="ARBA" id="ARBA00022771"/>
    </source>
</evidence>
<evidence type="ECO:0000256" key="10">
    <source>
        <dbReference type="ARBA" id="ARBA00023239"/>
    </source>
</evidence>
<evidence type="ECO:0000256" key="11">
    <source>
        <dbReference type="ARBA" id="ARBA00023268"/>
    </source>
</evidence>
<dbReference type="SUPFAM" id="SSF81624">
    <property type="entry name" value="N-terminal domain of MutM-like DNA repair proteins"/>
    <property type="match status" value="1"/>
</dbReference>
<keyword evidence="8" id="KW-0238">DNA-binding</keyword>
<dbReference type="AlphaFoldDB" id="A0A5J6Z6N1"/>
<keyword evidence="5 13" id="KW-0863">Zinc-finger</keyword>
<dbReference type="EMBL" id="CP045032">
    <property type="protein sequence ID" value="QFQ01882.1"/>
    <property type="molecule type" value="Genomic_DNA"/>
</dbReference>
<evidence type="ECO:0000256" key="4">
    <source>
        <dbReference type="ARBA" id="ARBA00022763"/>
    </source>
</evidence>
<dbReference type="InterPro" id="IPR044090">
    <property type="entry name" value="Nei2_N"/>
</dbReference>
<comment type="similarity">
    <text evidence="1">Belongs to the FPG family.</text>
</comment>
<proteinExistence type="inferred from homology"/>
<evidence type="ECO:0000256" key="6">
    <source>
        <dbReference type="ARBA" id="ARBA00022801"/>
    </source>
</evidence>
<dbReference type="SMART" id="SM01232">
    <property type="entry name" value="H2TH"/>
    <property type="match status" value="1"/>
</dbReference>
<dbReference type="PANTHER" id="PTHR42697:SF1">
    <property type="entry name" value="ENDONUCLEASE 8"/>
    <property type="match status" value="1"/>
</dbReference>
<dbReference type="KEGG" id="cuo:CUROG_02460"/>
<dbReference type="SMART" id="SM00898">
    <property type="entry name" value="Fapy_DNA_glyco"/>
    <property type="match status" value="1"/>
</dbReference>
<keyword evidence="9" id="KW-0234">DNA repair</keyword>
<dbReference type="Gene3D" id="1.10.8.50">
    <property type="match status" value="1"/>
</dbReference>
<evidence type="ECO:0000256" key="2">
    <source>
        <dbReference type="ARBA" id="ARBA00012720"/>
    </source>
</evidence>
<keyword evidence="12 16" id="KW-0326">Glycosidase</keyword>
<dbReference type="InterPro" id="IPR035937">
    <property type="entry name" value="FPG_N"/>
</dbReference>
<evidence type="ECO:0000259" key="15">
    <source>
        <dbReference type="PROSITE" id="PS51068"/>
    </source>
</evidence>
<dbReference type="EC" id="4.2.99.18" evidence="2"/>
<dbReference type="SUPFAM" id="SSF46946">
    <property type="entry name" value="S13-like H2TH domain"/>
    <property type="match status" value="1"/>
</dbReference>
<organism evidence="16 17">
    <name type="scientific">Corynebacterium urogenitale</name>
    <dbReference type="NCBI Taxonomy" id="2487892"/>
    <lineage>
        <taxon>Bacteria</taxon>
        <taxon>Bacillati</taxon>
        <taxon>Actinomycetota</taxon>
        <taxon>Actinomycetes</taxon>
        <taxon>Mycobacteriales</taxon>
        <taxon>Corynebacteriaceae</taxon>
        <taxon>Corynebacterium</taxon>
    </lineage>
</organism>
<dbReference type="InterPro" id="IPR010979">
    <property type="entry name" value="Ribosomal_uS13-like_H2TH"/>
</dbReference>
<dbReference type="GO" id="GO:0000703">
    <property type="term" value="F:oxidized pyrimidine nucleobase lesion DNA N-glycosylase activity"/>
    <property type="evidence" value="ECO:0007669"/>
    <property type="project" value="TreeGrafter"/>
</dbReference>
<sequence>MPEGDSVLRLSNRLQWMSGRTVTHTDVRVPRYATVKLDGQQVHRVWPYGKHLFMHIGEQIVHTHLKMEGVWSIHAAGSRWRRPGYTARIVMRLSPQHPGGPQIEIVGHNLGFVRIYEHGEYGKVIGHLGPDILAEDWADTTVAGGSACGADGDLGRGRWSGSGRDEAVRRIMLRPERSLGAALLDQKNVAGIGNEYRAEIMFLLGWHPAVSVGAVGESGVEQAVDLSRRVMWENRLEPRRIFTGDKRPGMGDYVFGRAGKACRRCGEAIEQATLGGRFAGADPDLDAGELERIIWWCPHCQKAES</sequence>
<keyword evidence="17" id="KW-1185">Reference proteome</keyword>
<protein>
    <recommendedName>
        <fullName evidence="2">DNA-(apurinic or apyrimidinic site) lyase</fullName>
        <ecNumber evidence="2">4.2.99.18</ecNumber>
    </recommendedName>
</protein>
<dbReference type="GO" id="GO:0006284">
    <property type="term" value="P:base-excision repair"/>
    <property type="evidence" value="ECO:0007669"/>
    <property type="project" value="InterPro"/>
</dbReference>
<dbReference type="RefSeq" id="WP_151902319.1">
    <property type="nucleotide sequence ID" value="NZ_CP045032.1"/>
</dbReference>
<reference evidence="17" key="1">
    <citation type="submission" date="2019-10" db="EMBL/GenBank/DDBJ databases">
        <title>Complete genome sequence of Corynebacterium urogenitalis DSM 108747, isolated from the genital tract of a cow.</title>
        <authorList>
            <person name="Ruckert C."/>
            <person name="Ballas P."/>
            <person name="Wagener K."/>
            <person name="Drillich M."/>
            <person name="Kaempfer P."/>
            <person name="Busse H.-J."/>
            <person name="Ehling-Schulz M."/>
        </authorList>
    </citation>
    <scope>NUCLEOTIDE SEQUENCE [LARGE SCALE GENOMIC DNA]</scope>
    <source>
        <strain evidence="17">LMM 1652</strain>
    </source>
</reference>
<name>A0A5J6Z6N1_9CORY</name>
<evidence type="ECO:0000256" key="13">
    <source>
        <dbReference type="PROSITE-ProRule" id="PRU00391"/>
    </source>
</evidence>
<dbReference type="InterPro" id="IPR012319">
    <property type="entry name" value="FPG_cat"/>
</dbReference>
<evidence type="ECO:0000256" key="12">
    <source>
        <dbReference type="ARBA" id="ARBA00023295"/>
    </source>
</evidence>
<keyword evidence="3" id="KW-0479">Metal-binding</keyword>
<dbReference type="PROSITE" id="PS51066">
    <property type="entry name" value="ZF_FPG_2"/>
    <property type="match status" value="1"/>
</dbReference>
<gene>
    <name evidence="16" type="primary">nei2</name>
    <name evidence="16" type="ORF">CUROG_02460</name>
</gene>
<evidence type="ECO:0000259" key="14">
    <source>
        <dbReference type="PROSITE" id="PS51066"/>
    </source>
</evidence>
<evidence type="ECO:0000313" key="17">
    <source>
        <dbReference type="Proteomes" id="UP000326711"/>
    </source>
</evidence>
<dbReference type="GO" id="GO:0008270">
    <property type="term" value="F:zinc ion binding"/>
    <property type="evidence" value="ECO:0007669"/>
    <property type="project" value="UniProtKB-KW"/>
</dbReference>
<dbReference type="GO" id="GO:0140078">
    <property type="term" value="F:class I DNA-(apurinic or apyrimidinic site) endonuclease activity"/>
    <property type="evidence" value="ECO:0007669"/>
    <property type="project" value="UniProtKB-EC"/>
</dbReference>